<dbReference type="GO" id="GO:1990904">
    <property type="term" value="C:ribonucleoprotein complex"/>
    <property type="evidence" value="ECO:0007669"/>
    <property type="project" value="UniProtKB-KW"/>
</dbReference>
<keyword evidence="6" id="KW-0689">Ribosomal protein</keyword>
<dbReference type="Gene3D" id="3.30.1390.10">
    <property type="match status" value="1"/>
</dbReference>
<dbReference type="PANTHER" id="PTHR45987:SF26">
    <property type="entry name" value="LARGE RIBOSOMAL SUBUNIT PROTEIN BL12CX-RELATED"/>
    <property type="match status" value="1"/>
</dbReference>
<dbReference type="GO" id="GO:0006412">
    <property type="term" value="P:translation"/>
    <property type="evidence" value="ECO:0007669"/>
    <property type="project" value="UniProtKB-ARBA"/>
</dbReference>
<name>A0ABD0ZFW5_CARAN</name>
<evidence type="ECO:0000256" key="4">
    <source>
        <dbReference type="ARBA" id="ARBA00022640"/>
    </source>
</evidence>
<dbReference type="NCBIfam" id="TIGR00855">
    <property type="entry name" value="L12"/>
    <property type="match status" value="1"/>
</dbReference>
<evidence type="ECO:0000256" key="5">
    <source>
        <dbReference type="ARBA" id="ARBA00022946"/>
    </source>
</evidence>
<evidence type="ECO:0000256" key="3">
    <source>
        <dbReference type="ARBA" id="ARBA00022528"/>
    </source>
</evidence>
<dbReference type="SUPFAM" id="SSF54736">
    <property type="entry name" value="ClpS-like"/>
    <property type="match status" value="1"/>
</dbReference>
<gene>
    <name evidence="10" type="ORF">V5N11_017117</name>
</gene>
<evidence type="ECO:0000256" key="7">
    <source>
        <dbReference type="ARBA" id="ARBA00023274"/>
    </source>
</evidence>
<dbReference type="GO" id="GO:0009507">
    <property type="term" value="C:chloroplast"/>
    <property type="evidence" value="ECO:0007669"/>
    <property type="project" value="UniProtKB-SubCell"/>
</dbReference>
<dbReference type="SUPFAM" id="SSF48300">
    <property type="entry name" value="Ribosomal protein L7/12, oligomerisation (N-terminal) domain"/>
    <property type="match status" value="1"/>
</dbReference>
<keyword evidence="11" id="KW-1185">Reference proteome</keyword>
<accession>A0ABD0ZFW5</accession>
<dbReference type="HAMAP" id="MF_00368">
    <property type="entry name" value="Ribosomal_bL12"/>
    <property type="match status" value="1"/>
</dbReference>
<keyword evidence="3" id="KW-0150">Chloroplast</keyword>
<dbReference type="GO" id="GO:0005840">
    <property type="term" value="C:ribosome"/>
    <property type="evidence" value="ECO:0007669"/>
    <property type="project" value="UniProtKB-KW"/>
</dbReference>
<dbReference type="InterPro" id="IPR014719">
    <property type="entry name" value="Ribosomal_bL12_C/ClpS-like"/>
</dbReference>
<dbReference type="CDD" id="cd00387">
    <property type="entry name" value="Ribosomal_L7_L12"/>
    <property type="match status" value="1"/>
</dbReference>
<dbReference type="GO" id="GO:0003729">
    <property type="term" value="F:mRNA binding"/>
    <property type="evidence" value="ECO:0007669"/>
    <property type="project" value="UniProtKB-ARBA"/>
</dbReference>
<dbReference type="FunFam" id="3.30.1390.10:FF:000001">
    <property type="entry name" value="50S ribosomal protein L7/L12"/>
    <property type="match status" value="1"/>
</dbReference>
<keyword evidence="4" id="KW-0934">Plastid</keyword>
<evidence type="ECO:0000313" key="11">
    <source>
        <dbReference type="Proteomes" id="UP001558713"/>
    </source>
</evidence>
<evidence type="ECO:0000313" key="10">
    <source>
        <dbReference type="EMBL" id="KAL1187725.1"/>
    </source>
</evidence>
<comment type="subcellular location">
    <subcellularLocation>
        <location evidence="1">Plastid</location>
        <location evidence="1">Chloroplast</location>
    </subcellularLocation>
</comment>
<organism evidence="10 11">
    <name type="scientific">Cardamine amara subsp. amara</name>
    <dbReference type="NCBI Taxonomy" id="228776"/>
    <lineage>
        <taxon>Eukaryota</taxon>
        <taxon>Viridiplantae</taxon>
        <taxon>Streptophyta</taxon>
        <taxon>Embryophyta</taxon>
        <taxon>Tracheophyta</taxon>
        <taxon>Spermatophyta</taxon>
        <taxon>Magnoliopsida</taxon>
        <taxon>eudicotyledons</taxon>
        <taxon>Gunneridae</taxon>
        <taxon>Pentapetalae</taxon>
        <taxon>rosids</taxon>
        <taxon>malvids</taxon>
        <taxon>Brassicales</taxon>
        <taxon>Brassicaceae</taxon>
        <taxon>Cardamineae</taxon>
        <taxon>Cardamine</taxon>
    </lineage>
</organism>
<dbReference type="PANTHER" id="PTHR45987">
    <property type="entry name" value="39S RIBOSOMAL PROTEIN L12"/>
    <property type="match status" value="1"/>
</dbReference>
<comment type="similarity">
    <text evidence="2">Belongs to the bacterial ribosomal protein bL12 family.</text>
</comment>
<comment type="caution">
    <text evidence="10">The sequence shown here is derived from an EMBL/GenBank/DDBJ whole genome shotgun (WGS) entry which is preliminary data.</text>
</comment>
<evidence type="ECO:0000256" key="2">
    <source>
        <dbReference type="ARBA" id="ARBA00007197"/>
    </source>
</evidence>
<dbReference type="InterPro" id="IPR000206">
    <property type="entry name" value="Ribosomal_bL12"/>
</dbReference>
<dbReference type="Pfam" id="PF16320">
    <property type="entry name" value="Ribosomal_L12_N"/>
    <property type="match status" value="1"/>
</dbReference>
<dbReference type="EMBL" id="JBANAX010000941">
    <property type="protein sequence ID" value="KAL1187725.1"/>
    <property type="molecule type" value="Genomic_DNA"/>
</dbReference>
<keyword evidence="5" id="KW-0809">Transit peptide</keyword>
<dbReference type="InterPro" id="IPR013823">
    <property type="entry name" value="Ribosomal_bL12_C"/>
</dbReference>
<dbReference type="Gene3D" id="1.20.5.710">
    <property type="entry name" value="Single helix bin"/>
    <property type="match status" value="1"/>
</dbReference>
<proteinExistence type="inferred from homology"/>
<sequence length="191" mass="20082">MASTTLSIASSILSSSHLTSAFPHHFPSKPTTIEFPFRLGSSSSSSLSHRAINLRPISAVEAPEKIEKIGSEISSLTLEEARILVDYLQDKFGVSPLSLAPAAVAVAAPADGGGAAVVEEQTEFDVVINEVPSSSRISVIKAVRALTSLALKEAKELIEGLPKKFKEGVTKDEAEEAKKTLEEAGAKVSIA</sequence>
<feature type="domain" description="Large ribosomal subunit protein bL12 C-terminal" evidence="8">
    <location>
        <begin position="124"/>
        <end position="190"/>
    </location>
</feature>
<keyword evidence="7" id="KW-0687">Ribonucleoprotein</keyword>
<evidence type="ECO:0000256" key="6">
    <source>
        <dbReference type="ARBA" id="ARBA00022980"/>
    </source>
</evidence>
<feature type="domain" description="Large ribosomal subunit protein bL12 oligomerization" evidence="9">
    <location>
        <begin position="65"/>
        <end position="115"/>
    </location>
</feature>
<dbReference type="InterPro" id="IPR036235">
    <property type="entry name" value="Ribosomal_bL12_oligo_N_sf"/>
</dbReference>
<dbReference type="Proteomes" id="UP001558713">
    <property type="component" value="Unassembled WGS sequence"/>
</dbReference>
<dbReference type="InterPro" id="IPR008932">
    <property type="entry name" value="Ribosomal_bL12_oligo"/>
</dbReference>
<dbReference type="Pfam" id="PF00542">
    <property type="entry name" value="Ribosomal_L12"/>
    <property type="match status" value="1"/>
</dbReference>
<evidence type="ECO:0000256" key="1">
    <source>
        <dbReference type="ARBA" id="ARBA00004229"/>
    </source>
</evidence>
<protein>
    <submittedName>
        <fullName evidence="10">Large ribosomal subunit protein bL12cx</fullName>
    </submittedName>
</protein>
<evidence type="ECO:0000259" key="9">
    <source>
        <dbReference type="Pfam" id="PF16320"/>
    </source>
</evidence>
<reference evidence="10 11" key="1">
    <citation type="submission" date="2024-04" db="EMBL/GenBank/DDBJ databases">
        <title>Genome assembly C_amara_ONT_v2.</title>
        <authorList>
            <person name="Yant L."/>
            <person name="Moore C."/>
            <person name="Slenker M."/>
        </authorList>
    </citation>
    <scope>NUCLEOTIDE SEQUENCE [LARGE SCALE GENOMIC DNA]</scope>
    <source>
        <tissue evidence="10">Leaf</tissue>
    </source>
</reference>
<dbReference type="FunFam" id="1.20.5.710:FF:000009">
    <property type="entry name" value="Ribosomal protein L12-B"/>
    <property type="match status" value="1"/>
</dbReference>
<evidence type="ECO:0000259" key="8">
    <source>
        <dbReference type="Pfam" id="PF00542"/>
    </source>
</evidence>
<dbReference type="AlphaFoldDB" id="A0ABD0ZFW5"/>